<feature type="domain" description="Glycosyl transferase family 51" evidence="2">
    <location>
        <begin position="72"/>
        <end position="134"/>
    </location>
</feature>
<protein>
    <recommendedName>
        <fullName evidence="2">Glycosyl transferase family 51 domain-containing protein</fullName>
    </recommendedName>
</protein>
<dbReference type="Pfam" id="PF00912">
    <property type="entry name" value="Transgly"/>
    <property type="match status" value="1"/>
</dbReference>
<feature type="region of interest" description="Disordered" evidence="1">
    <location>
        <begin position="124"/>
        <end position="203"/>
    </location>
</feature>
<dbReference type="Proteomes" id="UP000283946">
    <property type="component" value="Chromosome"/>
</dbReference>
<dbReference type="InterPro" id="IPR023346">
    <property type="entry name" value="Lysozyme-like_dom_sf"/>
</dbReference>
<feature type="compositionally biased region" description="Basic and acidic residues" evidence="1">
    <location>
        <begin position="27"/>
        <end position="69"/>
    </location>
</feature>
<gene>
    <name evidence="3" type="ORF">C7V51_00010</name>
</gene>
<dbReference type="KEGG" id="ria:C7V51_00010"/>
<sequence length="203" mass="21798">MRAAATTAMGGDVQGGSSITQQSSRRARTEGRSARDPIERDAAYREGDRNHSGAQDRRDAPRDRPREGVPENDILLGYLNIALFGGTVYGIEAAARLLRHQRKGSLAAQSAALWSAIVNNPEKFRFDRRPQPSQQIAGAERLPTDPRPTATTSSARMDLESEGDSRARAQAAAAEPLPPRLPSPAPAARRPEPRPSSATTSPG</sequence>
<reference evidence="3 4" key="1">
    <citation type="submission" date="2018-03" db="EMBL/GenBank/DDBJ databases">
        <title>Bacteriophage NCPPB3778 and a type I-E CRISPR drive the evolution of the US Biological Select Agent, Rathayibacter toxicus.</title>
        <authorList>
            <person name="Davis E.W.II."/>
            <person name="Tabima J.F."/>
            <person name="Weisberg A.J."/>
            <person name="Dantas Lopes L."/>
            <person name="Wiseman M.S."/>
            <person name="Wiseman M.S."/>
            <person name="Pupko T."/>
            <person name="Belcher M.S."/>
            <person name="Sechler A.J."/>
            <person name="Tancos M.A."/>
            <person name="Schroeder B.K."/>
            <person name="Murray T.D."/>
            <person name="Luster D.G."/>
            <person name="Schneider W.L."/>
            <person name="Rogers E."/>
            <person name="Andreote F.D."/>
            <person name="Grunwald N.J."/>
            <person name="Putnam M.L."/>
            <person name="Chang J.H."/>
        </authorList>
    </citation>
    <scope>NUCLEOTIDE SEQUENCE [LARGE SCALE GENOMIC DNA]</scope>
    <source>
        <strain evidence="3 4">NCCPB 2253</strain>
    </source>
</reference>
<accession>A0AAD1ACD5</accession>
<feature type="compositionally biased region" description="Polar residues" evidence="1">
    <location>
        <begin position="15"/>
        <end position="24"/>
    </location>
</feature>
<feature type="compositionally biased region" description="Basic and acidic residues" evidence="1">
    <location>
        <begin position="157"/>
        <end position="167"/>
    </location>
</feature>
<evidence type="ECO:0000313" key="4">
    <source>
        <dbReference type="Proteomes" id="UP000283946"/>
    </source>
</evidence>
<dbReference type="Gene3D" id="1.10.3810.10">
    <property type="entry name" value="Biosynthetic peptidoglycan transglycosylase-like"/>
    <property type="match status" value="1"/>
</dbReference>
<evidence type="ECO:0000259" key="2">
    <source>
        <dbReference type="Pfam" id="PF00912"/>
    </source>
</evidence>
<evidence type="ECO:0000256" key="1">
    <source>
        <dbReference type="SAM" id="MobiDB-lite"/>
    </source>
</evidence>
<feature type="region of interest" description="Disordered" evidence="1">
    <location>
        <begin position="1"/>
        <end position="70"/>
    </location>
</feature>
<feature type="compositionally biased region" description="Pro residues" evidence="1">
    <location>
        <begin position="176"/>
        <end position="185"/>
    </location>
</feature>
<evidence type="ECO:0000313" key="3">
    <source>
        <dbReference type="EMBL" id="AZZ54455.1"/>
    </source>
</evidence>
<proteinExistence type="predicted"/>
<dbReference type="AlphaFoldDB" id="A0AAD1ACD5"/>
<name>A0AAD1ACD5_9MICO</name>
<dbReference type="InterPro" id="IPR036950">
    <property type="entry name" value="PBP_transglycosylase"/>
</dbReference>
<dbReference type="EMBL" id="CP028130">
    <property type="protein sequence ID" value="AZZ54455.1"/>
    <property type="molecule type" value="Genomic_DNA"/>
</dbReference>
<dbReference type="SUPFAM" id="SSF53955">
    <property type="entry name" value="Lysozyme-like"/>
    <property type="match status" value="1"/>
</dbReference>
<dbReference type="InterPro" id="IPR001264">
    <property type="entry name" value="Glyco_trans_51"/>
</dbReference>
<organism evidence="3 4">
    <name type="scientific">Rathayibacter iranicus</name>
    <dbReference type="NCBI Taxonomy" id="59737"/>
    <lineage>
        <taxon>Bacteria</taxon>
        <taxon>Bacillati</taxon>
        <taxon>Actinomycetota</taxon>
        <taxon>Actinomycetes</taxon>
        <taxon>Micrococcales</taxon>
        <taxon>Microbacteriaceae</taxon>
        <taxon>Rathayibacter</taxon>
    </lineage>
</organism>